<proteinExistence type="inferred from homology"/>
<evidence type="ECO:0000313" key="7">
    <source>
        <dbReference type="Proteomes" id="UP001056035"/>
    </source>
</evidence>
<dbReference type="InterPro" id="IPR059000">
    <property type="entry name" value="ATPase_P-type_domA"/>
</dbReference>
<dbReference type="Proteomes" id="UP001056035">
    <property type="component" value="Chromosome"/>
</dbReference>
<keyword evidence="7" id="KW-1185">Reference proteome</keyword>
<keyword evidence="4" id="KW-1133">Transmembrane helix</keyword>
<feature type="region of interest" description="Disordered" evidence="3">
    <location>
        <begin position="223"/>
        <end position="304"/>
    </location>
</feature>
<reference evidence="6 7" key="1">
    <citation type="submission" date="2022-06" db="EMBL/GenBank/DDBJ databases">
        <title>Paraconexibacter antarcticus.</title>
        <authorList>
            <person name="Kim C.S."/>
        </authorList>
    </citation>
    <scope>NUCLEOTIDE SEQUENCE [LARGE SCALE GENOMIC DNA]</scope>
    <source>
        <strain evidence="6 7">02-257</strain>
    </source>
</reference>
<feature type="domain" description="P-type ATPase A" evidence="5">
    <location>
        <begin position="132"/>
        <end position="223"/>
    </location>
</feature>
<keyword evidence="4" id="KW-0472">Membrane</keyword>
<accession>A0ABY5DPA1</accession>
<comment type="similarity">
    <text evidence="2">Belongs to the cation transport ATPase (P-type) (TC 3.A.3) family. Type IB subfamily.</text>
</comment>
<evidence type="ECO:0000256" key="4">
    <source>
        <dbReference type="SAM" id="Phobius"/>
    </source>
</evidence>
<dbReference type="PANTHER" id="PTHR48085">
    <property type="entry name" value="CADMIUM/ZINC-TRANSPORTING ATPASE HMA2-RELATED"/>
    <property type="match status" value="1"/>
</dbReference>
<evidence type="ECO:0000259" key="5">
    <source>
        <dbReference type="Pfam" id="PF00122"/>
    </source>
</evidence>
<dbReference type="SUPFAM" id="SSF81653">
    <property type="entry name" value="Calcium ATPase, transduction domain A"/>
    <property type="match status" value="1"/>
</dbReference>
<feature type="transmembrane region" description="Helical" evidence="4">
    <location>
        <begin position="21"/>
        <end position="40"/>
    </location>
</feature>
<evidence type="ECO:0000256" key="1">
    <source>
        <dbReference type="ARBA" id="ARBA00004141"/>
    </source>
</evidence>
<protein>
    <recommendedName>
        <fullName evidence="5">P-type ATPase A domain-containing protein</fullName>
    </recommendedName>
</protein>
<sequence>MTPPSPRLSRARTPLRRLADARAQILAAIAVVAIAAGFLLHALGAPEAGHQVWRAAVALLAAELAFEVVRTVVVDRHLGVDTIALVAMLGALALDEELAGAVIGLMFTGGAALEAVASRRARRELTLLVQRAPRVAQLHVDGAIEEIPVDQVRVGDTVLVRSGEVIPVDGTVASDEAVVDTSTLSGEPLPLALKAGMAVRSGSANAGAPFDVRAGRPAAESAYAAARATPSSKPRRSARRSCAWPTATPASSCPSRSSSPRWPGRSAATPCARWRSWSSRRRARSSSPRRSPSCRGCPRPRITA</sequence>
<feature type="compositionally biased region" description="Low complexity" evidence="3">
    <location>
        <begin position="223"/>
        <end position="232"/>
    </location>
</feature>
<dbReference type="PANTHER" id="PTHR48085:SF5">
    <property type="entry name" value="CADMIUM_ZINC-TRANSPORTING ATPASE HMA4-RELATED"/>
    <property type="match status" value="1"/>
</dbReference>
<organism evidence="6 7">
    <name type="scientific">Paraconexibacter antarcticus</name>
    <dbReference type="NCBI Taxonomy" id="2949664"/>
    <lineage>
        <taxon>Bacteria</taxon>
        <taxon>Bacillati</taxon>
        <taxon>Actinomycetota</taxon>
        <taxon>Thermoleophilia</taxon>
        <taxon>Solirubrobacterales</taxon>
        <taxon>Paraconexibacteraceae</taxon>
        <taxon>Paraconexibacter</taxon>
    </lineage>
</organism>
<dbReference type="EMBL" id="CP098502">
    <property type="protein sequence ID" value="UTI63860.1"/>
    <property type="molecule type" value="Genomic_DNA"/>
</dbReference>
<dbReference type="InterPro" id="IPR008250">
    <property type="entry name" value="ATPase_P-typ_transduc_dom_A_sf"/>
</dbReference>
<feature type="compositionally biased region" description="Low complexity" evidence="3">
    <location>
        <begin position="240"/>
        <end position="277"/>
    </location>
</feature>
<name>A0ABY5DPA1_9ACTN</name>
<evidence type="ECO:0000256" key="2">
    <source>
        <dbReference type="ARBA" id="ARBA00006024"/>
    </source>
</evidence>
<feature type="compositionally biased region" description="Low complexity" evidence="3">
    <location>
        <begin position="285"/>
        <end position="304"/>
    </location>
</feature>
<evidence type="ECO:0000313" key="6">
    <source>
        <dbReference type="EMBL" id="UTI63860.1"/>
    </source>
</evidence>
<dbReference type="Pfam" id="PF00122">
    <property type="entry name" value="E1-E2_ATPase"/>
    <property type="match status" value="1"/>
</dbReference>
<feature type="transmembrane region" description="Helical" evidence="4">
    <location>
        <begin position="100"/>
        <end position="117"/>
    </location>
</feature>
<dbReference type="Gene3D" id="2.70.150.10">
    <property type="entry name" value="Calcium-transporting ATPase, cytoplasmic transduction domain A"/>
    <property type="match status" value="1"/>
</dbReference>
<gene>
    <name evidence="6" type="ORF">NBH00_21255</name>
</gene>
<evidence type="ECO:0000256" key="3">
    <source>
        <dbReference type="SAM" id="MobiDB-lite"/>
    </source>
</evidence>
<dbReference type="InterPro" id="IPR051014">
    <property type="entry name" value="Cation_Transport_ATPase_IB"/>
</dbReference>
<comment type="subcellular location">
    <subcellularLocation>
        <location evidence="1">Membrane</location>
        <topology evidence="1">Multi-pass membrane protein</topology>
    </subcellularLocation>
</comment>
<keyword evidence="4" id="KW-0812">Transmembrane</keyword>